<feature type="domain" description="Xylose isomerase-like TIM barrel" evidence="2">
    <location>
        <begin position="47"/>
        <end position="261"/>
    </location>
</feature>
<feature type="signal peptide" evidence="1">
    <location>
        <begin position="1"/>
        <end position="24"/>
    </location>
</feature>
<dbReference type="InterPro" id="IPR036237">
    <property type="entry name" value="Xyl_isomerase-like_sf"/>
</dbReference>
<organism evidence="3 4">
    <name type="scientific">Spirosoma rhododendri</name>
    <dbReference type="NCBI Taxonomy" id="2728024"/>
    <lineage>
        <taxon>Bacteria</taxon>
        <taxon>Pseudomonadati</taxon>
        <taxon>Bacteroidota</taxon>
        <taxon>Cytophagia</taxon>
        <taxon>Cytophagales</taxon>
        <taxon>Cytophagaceae</taxon>
        <taxon>Spirosoma</taxon>
    </lineage>
</organism>
<dbReference type="Gene3D" id="3.20.20.150">
    <property type="entry name" value="Divalent-metal-dependent TIM barrel enzymes"/>
    <property type="match status" value="1"/>
</dbReference>
<evidence type="ECO:0000256" key="1">
    <source>
        <dbReference type="SAM" id="SignalP"/>
    </source>
</evidence>
<dbReference type="Proteomes" id="UP000501128">
    <property type="component" value="Chromosome"/>
</dbReference>
<dbReference type="InterPro" id="IPR013022">
    <property type="entry name" value="Xyl_isomerase-like_TIM-brl"/>
</dbReference>
<dbReference type="Pfam" id="PF01261">
    <property type="entry name" value="AP_endonuc_2"/>
    <property type="match status" value="1"/>
</dbReference>
<dbReference type="RefSeq" id="WP_169549161.1">
    <property type="nucleotide sequence ID" value="NZ_CP051677.1"/>
</dbReference>
<gene>
    <name evidence="3" type="ORF">HH216_01370</name>
</gene>
<accession>A0A7L5DLB2</accession>
<keyword evidence="4" id="KW-1185">Reference proteome</keyword>
<proteinExistence type="predicted"/>
<evidence type="ECO:0000313" key="4">
    <source>
        <dbReference type="Proteomes" id="UP000501128"/>
    </source>
</evidence>
<keyword evidence="3" id="KW-0413">Isomerase</keyword>
<evidence type="ECO:0000313" key="3">
    <source>
        <dbReference type="EMBL" id="QJD77218.1"/>
    </source>
</evidence>
<reference evidence="3 4" key="1">
    <citation type="submission" date="2020-04" db="EMBL/GenBank/DDBJ databases">
        <title>Genome sequencing of novel species.</title>
        <authorList>
            <person name="Heo J."/>
            <person name="Kim S.-J."/>
            <person name="Kim J.-S."/>
            <person name="Hong S.-B."/>
            <person name="Kwon S.-W."/>
        </authorList>
    </citation>
    <scope>NUCLEOTIDE SEQUENCE [LARGE SCALE GENOMIC DNA]</scope>
    <source>
        <strain evidence="3 4">CJU-R4</strain>
    </source>
</reference>
<dbReference type="AlphaFoldDB" id="A0A7L5DLB2"/>
<dbReference type="PANTHER" id="PTHR12110">
    <property type="entry name" value="HYDROXYPYRUVATE ISOMERASE"/>
    <property type="match status" value="1"/>
</dbReference>
<evidence type="ECO:0000259" key="2">
    <source>
        <dbReference type="Pfam" id="PF01261"/>
    </source>
</evidence>
<name>A0A7L5DLB2_9BACT</name>
<dbReference type="GO" id="GO:0016853">
    <property type="term" value="F:isomerase activity"/>
    <property type="evidence" value="ECO:0007669"/>
    <property type="project" value="UniProtKB-KW"/>
</dbReference>
<dbReference type="PANTHER" id="PTHR12110:SF41">
    <property type="entry name" value="INOSOSE DEHYDRATASE"/>
    <property type="match status" value="1"/>
</dbReference>
<protein>
    <submittedName>
        <fullName evidence="3">Sugar phosphate isomerase/epimerase</fullName>
    </submittedName>
</protein>
<dbReference type="InterPro" id="IPR050312">
    <property type="entry name" value="IolE/XylAMocC-like"/>
</dbReference>
<feature type="chain" id="PRO_5029727363" evidence="1">
    <location>
        <begin position="25"/>
        <end position="279"/>
    </location>
</feature>
<dbReference type="SUPFAM" id="SSF51658">
    <property type="entry name" value="Xylose isomerase-like"/>
    <property type="match status" value="1"/>
</dbReference>
<dbReference type="KEGG" id="srho:HH216_01370"/>
<keyword evidence="1" id="KW-0732">Signal</keyword>
<dbReference type="EMBL" id="CP051677">
    <property type="protein sequence ID" value="QJD77218.1"/>
    <property type="molecule type" value="Genomic_DNA"/>
</dbReference>
<sequence>MKHVRSFLLLIALLPGLPTVAQKAAPVGLQLYSFRDAFAKDVPGTMAKVRQMGFREIETAGTYGLSLPAYRQLLDQNGLKAISTGASFEDLATNIPKVVNEAKAVGAKYVVCTWIPHYGDQFTAFDVEKAIDVFNTAGSLLAENGLTFCYHNHGYEFQTYKDGTFFDYMAENLDPKFVNFEMDVFWVKEPGYDPVALLQKYPKRFLLMHLKDRKPGTPDSNTGHADVESNVTLGQGDVGIAAIMKQARKSGVKHFFIEDESSRALQQVPASVSYLEGLR</sequence>